<dbReference type="Proteomes" id="UP000887579">
    <property type="component" value="Unplaced"/>
</dbReference>
<protein>
    <submittedName>
        <fullName evidence="2">F-box domain-containing protein</fullName>
    </submittedName>
</protein>
<dbReference type="WBParaSite" id="ES5_v2.g7669.t1">
    <property type="protein sequence ID" value="ES5_v2.g7669.t1"/>
    <property type="gene ID" value="ES5_v2.g7669"/>
</dbReference>
<reference evidence="2" key="1">
    <citation type="submission" date="2022-11" db="UniProtKB">
        <authorList>
            <consortium name="WormBaseParasite"/>
        </authorList>
    </citation>
    <scope>IDENTIFICATION</scope>
</reference>
<name>A0AC34GSS4_9BILA</name>
<evidence type="ECO:0000313" key="1">
    <source>
        <dbReference type="Proteomes" id="UP000887579"/>
    </source>
</evidence>
<proteinExistence type="predicted"/>
<organism evidence="1 2">
    <name type="scientific">Panagrolaimus sp. ES5</name>
    <dbReference type="NCBI Taxonomy" id="591445"/>
    <lineage>
        <taxon>Eukaryota</taxon>
        <taxon>Metazoa</taxon>
        <taxon>Ecdysozoa</taxon>
        <taxon>Nematoda</taxon>
        <taxon>Chromadorea</taxon>
        <taxon>Rhabditida</taxon>
        <taxon>Tylenchina</taxon>
        <taxon>Panagrolaimomorpha</taxon>
        <taxon>Panagrolaimoidea</taxon>
        <taxon>Panagrolaimidae</taxon>
        <taxon>Panagrolaimus</taxon>
    </lineage>
</organism>
<accession>A0AC34GSS4</accession>
<sequence length="431" mass="48781">MYLITTLLPNQRDQNQQDLINHTLPKEQLLRIFSYLDIVSLCRCAQVCRYWNTLAMDGSNWQQVDLFQFQKDIKASVVESLAERCGGFLKDLSLRGCENIQDSALRSFATKCPNIERLQLNKCKRVTDDTSEFLGLYCHRLVTLDLENCIQITDRTLKFIGMGCKYLEDLNISWCQNVTDKGIQLIAEHCLYLKTLVCKGCEGISSGCFANLNEDNLAQLRVLNLMSCANISDETVEDISQHCHALEYLCLSNCREITDRSLIAISQGSPHLKDLELALCSGVTDAGFVQLSKNCHELERMDLEDCNQITDTTLHNLNIGCPQLSSLSLSHCELLTDNGLSEFCGTHRDIIQVLELDNCPLITDAAFEFMKPMKILERVDLYDCQNITKDAIKKFKQYRPDVEIQAYFAPITPPTAAQPSRQGICRCCTIL</sequence>
<evidence type="ECO:0000313" key="2">
    <source>
        <dbReference type="WBParaSite" id="ES5_v2.g7669.t1"/>
    </source>
</evidence>